<dbReference type="Proteomes" id="UP001596270">
    <property type="component" value="Unassembled WGS sequence"/>
</dbReference>
<feature type="transmembrane region" description="Helical" evidence="1">
    <location>
        <begin position="21"/>
        <end position="40"/>
    </location>
</feature>
<organism evidence="2 3">
    <name type="scientific">Polaromonas aquatica</name>
    <dbReference type="NCBI Taxonomy" id="332657"/>
    <lineage>
        <taxon>Bacteria</taxon>
        <taxon>Pseudomonadati</taxon>
        <taxon>Pseudomonadota</taxon>
        <taxon>Betaproteobacteria</taxon>
        <taxon>Burkholderiales</taxon>
        <taxon>Comamonadaceae</taxon>
        <taxon>Polaromonas</taxon>
    </lineage>
</organism>
<accession>A0ABW1U444</accession>
<protein>
    <submittedName>
        <fullName evidence="2">Uncharacterized protein</fullName>
    </submittedName>
</protein>
<dbReference type="EMBL" id="JBHSRS010000084">
    <property type="protein sequence ID" value="MFC6284457.1"/>
    <property type="molecule type" value="Genomic_DNA"/>
</dbReference>
<evidence type="ECO:0000313" key="3">
    <source>
        <dbReference type="Proteomes" id="UP001596270"/>
    </source>
</evidence>
<keyword evidence="1" id="KW-0812">Transmembrane</keyword>
<feature type="transmembrane region" description="Helical" evidence="1">
    <location>
        <begin position="46"/>
        <end position="66"/>
    </location>
</feature>
<name>A0ABW1U444_9BURK</name>
<evidence type="ECO:0000313" key="2">
    <source>
        <dbReference type="EMBL" id="MFC6284457.1"/>
    </source>
</evidence>
<reference evidence="3" key="1">
    <citation type="journal article" date="2019" name="Int. J. Syst. Evol. Microbiol.">
        <title>The Global Catalogue of Microorganisms (GCM) 10K type strain sequencing project: providing services to taxonomists for standard genome sequencing and annotation.</title>
        <authorList>
            <consortium name="The Broad Institute Genomics Platform"/>
            <consortium name="The Broad Institute Genome Sequencing Center for Infectious Disease"/>
            <person name="Wu L."/>
            <person name="Ma J."/>
        </authorList>
    </citation>
    <scope>NUCLEOTIDE SEQUENCE [LARGE SCALE GENOMIC DNA]</scope>
    <source>
        <strain evidence="3">CCUG 39402</strain>
    </source>
</reference>
<comment type="caution">
    <text evidence="2">The sequence shown here is derived from an EMBL/GenBank/DDBJ whole genome shotgun (WGS) entry which is preliminary data.</text>
</comment>
<proteinExistence type="predicted"/>
<keyword evidence="3" id="KW-1185">Reference proteome</keyword>
<keyword evidence="1" id="KW-1133">Transmembrane helix</keyword>
<evidence type="ECO:0000256" key="1">
    <source>
        <dbReference type="SAM" id="Phobius"/>
    </source>
</evidence>
<dbReference type="RefSeq" id="WP_371438716.1">
    <property type="nucleotide sequence ID" value="NZ_JBHSRS010000084.1"/>
</dbReference>
<keyword evidence="1" id="KW-0472">Membrane</keyword>
<gene>
    <name evidence="2" type="ORF">ACFQND_24805</name>
</gene>
<sequence length="166" mass="18606">MITHNAPPVVYPLGRSRFQGWVLVALWCAGLLLALFWFYATRQLDWRMLLAGTAIAVAGAAACIGWKNAPTGQLAWDGQCWRWESPGYQTGIAEQQLSVIADFQHLLLLRIENQAHASLWLWAERSAMPERWLDLRRAVYSPQRSPARAVAVSGHGQIADTAQINR</sequence>